<dbReference type="RefSeq" id="WP_092593106.1">
    <property type="nucleotide sequence ID" value="NZ_FMXN01000007.1"/>
</dbReference>
<dbReference type="InterPro" id="IPR006976">
    <property type="entry name" value="VanZ-like"/>
</dbReference>
<keyword evidence="1" id="KW-0472">Membrane</keyword>
<keyword evidence="1" id="KW-1133">Transmembrane helix</keyword>
<feature type="transmembrane region" description="Helical" evidence="1">
    <location>
        <begin position="62"/>
        <end position="80"/>
    </location>
</feature>
<dbReference type="Pfam" id="PF04892">
    <property type="entry name" value="VanZ"/>
    <property type="match status" value="1"/>
</dbReference>
<gene>
    <name evidence="3" type="ORF">SAMN02927930_01401</name>
</gene>
<evidence type="ECO:0000259" key="2">
    <source>
        <dbReference type="Pfam" id="PF04892"/>
    </source>
</evidence>
<keyword evidence="1" id="KW-0812">Transmembrane</keyword>
<dbReference type="PANTHER" id="PTHR28008">
    <property type="entry name" value="DOMAIN PROTEIN, PUTATIVE (AFU_ORTHOLOGUE AFUA_3G10980)-RELATED"/>
    <property type="match status" value="1"/>
</dbReference>
<accession>A0A1G6CV38</accession>
<dbReference type="STRING" id="1159017.SAMN02927930_01401"/>
<dbReference type="Proteomes" id="UP000199626">
    <property type="component" value="Unassembled WGS sequence"/>
</dbReference>
<dbReference type="EMBL" id="FMXN01000007">
    <property type="protein sequence ID" value="SDB36797.1"/>
    <property type="molecule type" value="Genomic_DNA"/>
</dbReference>
<feature type="domain" description="VanZ-like" evidence="2">
    <location>
        <begin position="34"/>
        <end position="108"/>
    </location>
</feature>
<feature type="transmembrane region" description="Helical" evidence="1">
    <location>
        <begin position="92"/>
        <end position="110"/>
    </location>
</feature>
<evidence type="ECO:0000313" key="3">
    <source>
        <dbReference type="EMBL" id="SDB36797.1"/>
    </source>
</evidence>
<evidence type="ECO:0000256" key="1">
    <source>
        <dbReference type="SAM" id="Phobius"/>
    </source>
</evidence>
<keyword evidence="4" id="KW-1185">Reference proteome</keyword>
<feature type="transmembrane region" description="Helical" evidence="1">
    <location>
        <begin position="39"/>
        <end position="57"/>
    </location>
</feature>
<proteinExistence type="predicted"/>
<dbReference type="AlphaFoldDB" id="A0A1G6CV38"/>
<sequence length="129" mass="14472">MISRNVARIIFLLLLIALSAAFLMQVSTGAVPRFEHADKVVHFGAFFVLALTFHRAFPIPIWAALIVLTLYGVAIEWLQGMLPYRDASLGDLVADALGAAAYYAIAYWYYRRQKKGRVQNLNGVNELQK</sequence>
<reference evidence="4" key="1">
    <citation type="submission" date="2016-10" db="EMBL/GenBank/DDBJ databases">
        <authorList>
            <person name="Varghese N."/>
            <person name="Submissions S."/>
        </authorList>
    </citation>
    <scope>NUCLEOTIDE SEQUENCE [LARGE SCALE GENOMIC DNA]</scope>
    <source>
        <strain evidence="4">CGMCC 1.10824</strain>
    </source>
</reference>
<dbReference type="PANTHER" id="PTHR28008:SF1">
    <property type="entry name" value="DOMAIN PROTEIN, PUTATIVE (AFU_ORTHOLOGUE AFUA_3G10980)-RELATED"/>
    <property type="match status" value="1"/>
</dbReference>
<name>A0A1G6CV38_9GAMM</name>
<dbReference type="NCBIfam" id="NF037970">
    <property type="entry name" value="vanZ_1"/>
    <property type="match status" value="1"/>
</dbReference>
<evidence type="ECO:0000313" key="4">
    <source>
        <dbReference type="Proteomes" id="UP000199626"/>
    </source>
</evidence>
<organism evidence="3 4">
    <name type="scientific">Pseudidiomarina indica</name>
    <dbReference type="NCBI Taxonomy" id="1159017"/>
    <lineage>
        <taxon>Bacteria</taxon>
        <taxon>Pseudomonadati</taxon>
        <taxon>Pseudomonadota</taxon>
        <taxon>Gammaproteobacteria</taxon>
        <taxon>Alteromonadales</taxon>
        <taxon>Idiomarinaceae</taxon>
        <taxon>Pseudidiomarina</taxon>
    </lineage>
</organism>
<protein>
    <submittedName>
        <fullName evidence="3">VanZ like family protein</fullName>
    </submittedName>
</protein>
<dbReference type="OrthoDB" id="8564037at2"/>